<keyword evidence="9" id="KW-0648">Protein biosynthesis</keyword>
<dbReference type="InterPro" id="IPR027417">
    <property type="entry name" value="P-loop_NTPase"/>
</dbReference>
<dbReference type="PANTHER" id="PTHR18934:SF264">
    <property type="entry name" value="ATP-DEPENDENT RNA HELICASE DHX29"/>
    <property type="match status" value="1"/>
</dbReference>
<feature type="compositionally biased region" description="Polar residues" evidence="12">
    <location>
        <begin position="172"/>
        <end position="182"/>
    </location>
</feature>
<evidence type="ECO:0000256" key="10">
    <source>
        <dbReference type="ARBA" id="ARBA00023054"/>
    </source>
</evidence>
<keyword evidence="8" id="KW-0067">ATP-binding</keyword>
<proteinExistence type="inferred from homology"/>
<dbReference type="InterPro" id="IPR056328">
    <property type="entry name" value="DSRM_DHX29"/>
</dbReference>
<sequence>MGKKKTRTEKSSLNQQPESKTQKNYSFAAEAKSSKKDGEDSKLIKVQIPARLEATILDVILEHKRQQSKSGKASFRITSKKLTDMYMSLAETGFTHGQIENGMSNMVQYGGDLMDVLDWLCLNTPNDRLPDGFSQSLAKEDKKKKPKFREEVQKMCTGLVSCHATKDEVAQASKSQTRNVQESVPPRTQDKQKSPASVKSWILQYAEHSSDSEEFTDPDDGVDDPNCRYLELVAKFLDARQSAADAKHNGDKTKAKSIGKQIEKHIQEMNDLEHHPAFDPSIRIKDVDKEKKATEREISPVASEAPFDDRNTDDALGLSIFQEESTEKPKATVSVREPKYEKRCFTYTRQQWTGKSPKQFLIDWIRKNLPKSPPPSYKHVKVSGNLWKSRVRVIKKEGVLDVCVDDIVCENVKEAEHLASTLALYRLCKGQRVYQLLPPPYRDLWLDWQDKDSQLIQEAKAEENKPRDMFIARLMKKLKIDTTKVTSGEQSDEDVEETWEDLAEDDAIPKTNCKLKHGASAERFQSIMERNQASLKYRDLMSARQQLPIFSYKDYILDVIREHNVVVIAGETGCGKSTQIPQFILEGLIQSGEIAGSSIVCTEPRRISAVSLSVRVCQELGQSKPGVKDTLCGYQIRFESKKSDMTRLVYCTTGVLLRQLQQDPELKNVTHFIVDEVHERSVQSDFLLILLRRLLEKRPDIKVILMSATMDAGKFSSYFQHCPVIEVPGRTYPVEVHHLEDILEVTGYTLESGSFYSLRPEQIVEEHQSRLLVTGKQGNVSCKNVDWTKEDLSRVDLSDLDSGQYSLKTRNIVTRMNPKRVNLELIMDLIVYLDEDPEYSSIDGAILVFLPGLVHIQDLYDSLKADRRFNDENRYNILALHSVLSSDDQGAAFKVPPPGVRKIVIATNIAETGITIPDVVFVIDSGKVKENRYLESHHLCSLEEVFISQASAKQRQGRAGRVREGVCFRLYTHRQYEHFQSYSVPEILRVPLEELCLHIMKCELGSAPEFLSQALDPPNSTAIQHALNILYEADAYDPVTTTLTPLGHHLAALPVNVRIGKMLIYGAIFGCLQPTAIIAAALSEKSPFSAPINKREMADVAKQSLSTANSDHLTLLRAFLMWHSVRHKGYQAEIELCNKFFLKRSTLMEINNIAEDLIQLVVVSGLAGSSTDGGQQTTLGRGQVITFTPDQLSAKMAAKIKAVLTAGLYPNVAHVEYTPRVDSVANPERNVCMAETGHGILQLHPASINRYLMANGWLVYHEKIKLGRPYIRDSSLISSYPLLLFGGNIAVEHKDQIIAIDNWIRLKACAKTAVIFKELRKLISCLLSDKLDNPNLDIKDNPVTKAIEDLIATEQTSR</sequence>
<protein>
    <recommendedName>
        <fullName evidence="2">RNA helicase</fullName>
        <ecNumber evidence="2">3.6.4.13</ecNumber>
    </recommendedName>
</protein>
<dbReference type="GO" id="GO:0016787">
    <property type="term" value="F:hydrolase activity"/>
    <property type="evidence" value="ECO:0007669"/>
    <property type="project" value="UniProtKB-KW"/>
</dbReference>
<dbReference type="Proteomes" id="UP001208570">
    <property type="component" value="Unassembled WGS sequence"/>
</dbReference>
<evidence type="ECO:0000256" key="12">
    <source>
        <dbReference type="SAM" id="MobiDB-lite"/>
    </source>
</evidence>
<evidence type="ECO:0000256" key="3">
    <source>
        <dbReference type="ARBA" id="ARBA00022490"/>
    </source>
</evidence>
<dbReference type="PROSITE" id="PS51192">
    <property type="entry name" value="HELICASE_ATP_BIND_1"/>
    <property type="match status" value="1"/>
</dbReference>
<keyword evidence="10" id="KW-0175">Coiled coil</keyword>
<gene>
    <name evidence="15" type="ORF">LSH36_353g09030</name>
</gene>
<dbReference type="InterPro" id="IPR059023">
    <property type="entry name" value="RNA_hel_CTD"/>
</dbReference>
<evidence type="ECO:0000256" key="6">
    <source>
        <dbReference type="ARBA" id="ARBA00022801"/>
    </source>
</evidence>
<feature type="compositionally biased region" description="Basic and acidic residues" evidence="12">
    <location>
        <begin position="32"/>
        <end position="41"/>
    </location>
</feature>
<evidence type="ECO:0000256" key="11">
    <source>
        <dbReference type="ARBA" id="ARBA00047984"/>
    </source>
</evidence>
<dbReference type="GO" id="GO:0003723">
    <property type="term" value="F:RNA binding"/>
    <property type="evidence" value="ECO:0007669"/>
    <property type="project" value="TreeGrafter"/>
</dbReference>
<dbReference type="EMBL" id="JAODUP010000353">
    <property type="protein sequence ID" value="KAK2151742.1"/>
    <property type="molecule type" value="Genomic_DNA"/>
</dbReference>
<dbReference type="SMART" id="SM00487">
    <property type="entry name" value="DEXDc"/>
    <property type="match status" value="1"/>
</dbReference>
<organism evidence="15 16">
    <name type="scientific">Paralvinella palmiformis</name>
    <dbReference type="NCBI Taxonomy" id="53620"/>
    <lineage>
        <taxon>Eukaryota</taxon>
        <taxon>Metazoa</taxon>
        <taxon>Spiralia</taxon>
        <taxon>Lophotrochozoa</taxon>
        <taxon>Annelida</taxon>
        <taxon>Polychaeta</taxon>
        <taxon>Sedentaria</taxon>
        <taxon>Canalipalpata</taxon>
        <taxon>Terebellida</taxon>
        <taxon>Terebelliformia</taxon>
        <taxon>Alvinellidae</taxon>
        <taxon>Paralvinella</taxon>
    </lineage>
</organism>
<dbReference type="InterPro" id="IPR056890">
    <property type="entry name" value="UBA_DHX29-like"/>
</dbReference>
<dbReference type="Gene3D" id="3.40.50.300">
    <property type="entry name" value="P-loop containing nucleotide triphosphate hydrolases"/>
    <property type="match status" value="2"/>
</dbReference>
<keyword evidence="6" id="KW-0378">Hydrolase</keyword>
<evidence type="ECO:0000256" key="5">
    <source>
        <dbReference type="ARBA" id="ARBA00022741"/>
    </source>
</evidence>
<evidence type="ECO:0000259" key="13">
    <source>
        <dbReference type="PROSITE" id="PS51192"/>
    </source>
</evidence>
<name>A0AAD9JFF9_9ANNE</name>
<dbReference type="Gene3D" id="1.20.120.1080">
    <property type="match status" value="1"/>
</dbReference>
<dbReference type="InterPro" id="IPR007502">
    <property type="entry name" value="Helicase-assoc_dom"/>
</dbReference>
<dbReference type="InterPro" id="IPR011709">
    <property type="entry name" value="DEAD-box_helicase_OB_fold"/>
</dbReference>
<dbReference type="Pfam" id="PF00270">
    <property type="entry name" value="DEAD"/>
    <property type="match status" value="1"/>
</dbReference>
<dbReference type="Pfam" id="PF24899">
    <property type="entry name" value="UBA_DHX29"/>
    <property type="match status" value="1"/>
</dbReference>
<feature type="region of interest" description="Disordered" evidence="12">
    <location>
        <begin position="1"/>
        <end position="41"/>
    </location>
</feature>
<evidence type="ECO:0000256" key="9">
    <source>
        <dbReference type="ARBA" id="ARBA00022917"/>
    </source>
</evidence>
<evidence type="ECO:0000259" key="14">
    <source>
        <dbReference type="PROSITE" id="PS51194"/>
    </source>
</evidence>
<evidence type="ECO:0000256" key="2">
    <source>
        <dbReference type="ARBA" id="ARBA00012552"/>
    </source>
</evidence>
<keyword evidence="3" id="KW-0963">Cytoplasm</keyword>
<dbReference type="PROSITE" id="PS51194">
    <property type="entry name" value="HELICASE_CTER"/>
    <property type="match status" value="1"/>
</dbReference>
<dbReference type="GO" id="GO:0003743">
    <property type="term" value="F:translation initiation factor activity"/>
    <property type="evidence" value="ECO:0007669"/>
    <property type="project" value="UniProtKB-KW"/>
</dbReference>
<dbReference type="FunFam" id="3.40.50.300:FF:000500">
    <property type="entry name" value="ATP-dependent RNA helicase DHX29"/>
    <property type="match status" value="1"/>
</dbReference>
<comment type="catalytic activity">
    <reaction evidence="11">
        <text>ATP + H2O = ADP + phosphate + H(+)</text>
        <dbReference type="Rhea" id="RHEA:13065"/>
        <dbReference type="ChEBI" id="CHEBI:15377"/>
        <dbReference type="ChEBI" id="CHEBI:15378"/>
        <dbReference type="ChEBI" id="CHEBI:30616"/>
        <dbReference type="ChEBI" id="CHEBI:43474"/>
        <dbReference type="ChEBI" id="CHEBI:456216"/>
        <dbReference type="EC" id="3.6.4.13"/>
    </reaction>
</comment>
<comment type="caution">
    <text evidence="15">The sequence shown here is derived from an EMBL/GenBank/DDBJ whole genome shotgun (WGS) entry which is preliminary data.</text>
</comment>
<dbReference type="PANTHER" id="PTHR18934">
    <property type="entry name" value="ATP-DEPENDENT RNA HELICASE"/>
    <property type="match status" value="1"/>
</dbReference>
<dbReference type="CDD" id="cd18791">
    <property type="entry name" value="SF2_C_RHA"/>
    <property type="match status" value="1"/>
</dbReference>
<keyword evidence="4" id="KW-0396">Initiation factor</keyword>
<dbReference type="SUPFAM" id="SSF52540">
    <property type="entry name" value="P-loop containing nucleoside triphosphate hydrolases"/>
    <property type="match status" value="1"/>
</dbReference>
<dbReference type="InterPro" id="IPR011545">
    <property type="entry name" value="DEAD/DEAH_box_helicase_dom"/>
</dbReference>
<dbReference type="Pfam" id="PF00271">
    <property type="entry name" value="Helicase_C"/>
    <property type="match status" value="1"/>
</dbReference>
<dbReference type="GO" id="GO:0003724">
    <property type="term" value="F:RNA helicase activity"/>
    <property type="evidence" value="ECO:0007669"/>
    <property type="project" value="UniProtKB-EC"/>
</dbReference>
<evidence type="ECO:0000256" key="1">
    <source>
        <dbReference type="ARBA" id="ARBA00008792"/>
    </source>
</evidence>
<feature type="region of interest" description="Disordered" evidence="12">
    <location>
        <begin position="170"/>
        <end position="198"/>
    </location>
</feature>
<dbReference type="Pfam" id="PF21010">
    <property type="entry name" value="HA2_C"/>
    <property type="match status" value="1"/>
</dbReference>
<reference evidence="15" key="1">
    <citation type="journal article" date="2023" name="Mol. Biol. Evol.">
        <title>Third-Generation Sequencing Reveals the Adaptive Role of the Epigenome in Three Deep-Sea Polychaetes.</title>
        <authorList>
            <person name="Perez M."/>
            <person name="Aroh O."/>
            <person name="Sun Y."/>
            <person name="Lan Y."/>
            <person name="Juniper S.K."/>
            <person name="Young C.R."/>
            <person name="Angers B."/>
            <person name="Qian P.Y."/>
        </authorList>
    </citation>
    <scope>NUCLEOTIDE SEQUENCE</scope>
    <source>
        <strain evidence="15">P08H-3</strain>
    </source>
</reference>
<dbReference type="FunFam" id="3.40.50.300:FF:000325">
    <property type="entry name" value="ATP-dependent RNA helicase DHX29"/>
    <property type="match status" value="1"/>
</dbReference>
<evidence type="ECO:0000313" key="15">
    <source>
        <dbReference type="EMBL" id="KAK2151742.1"/>
    </source>
</evidence>
<evidence type="ECO:0000313" key="16">
    <source>
        <dbReference type="Proteomes" id="UP001208570"/>
    </source>
</evidence>
<dbReference type="Pfam" id="PF26026">
    <property type="entry name" value="RNA_hel_CTD"/>
    <property type="match status" value="1"/>
</dbReference>
<accession>A0AAD9JFF9</accession>
<dbReference type="EC" id="3.6.4.13" evidence="2"/>
<dbReference type="GO" id="GO:0005524">
    <property type="term" value="F:ATP binding"/>
    <property type="evidence" value="ECO:0007669"/>
    <property type="project" value="UniProtKB-KW"/>
</dbReference>
<dbReference type="Pfam" id="PF24385">
    <property type="entry name" value="DSRM_DHX29"/>
    <property type="match status" value="1"/>
</dbReference>
<keyword evidence="16" id="KW-1185">Reference proteome</keyword>
<feature type="compositionally biased region" description="Polar residues" evidence="12">
    <location>
        <begin position="11"/>
        <end position="25"/>
    </location>
</feature>
<dbReference type="InterPro" id="IPR001650">
    <property type="entry name" value="Helicase_C-like"/>
</dbReference>
<dbReference type="Pfam" id="PF07717">
    <property type="entry name" value="OB_NTP_bind"/>
    <property type="match status" value="1"/>
</dbReference>
<dbReference type="SUPFAM" id="SSF54768">
    <property type="entry name" value="dsRNA-binding domain-like"/>
    <property type="match status" value="1"/>
</dbReference>
<comment type="similarity">
    <text evidence="1">Belongs to the DEAD box helicase family. DEAH subfamily.</text>
</comment>
<dbReference type="SMART" id="SM00490">
    <property type="entry name" value="HELICc"/>
    <property type="match status" value="1"/>
</dbReference>
<dbReference type="SMART" id="SM00847">
    <property type="entry name" value="HA2"/>
    <property type="match status" value="1"/>
</dbReference>
<feature type="domain" description="Helicase C-terminal" evidence="14">
    <location>
        <begin position="825"/>
        <end position="1003"/>
    </location>
</feature>
<feature type="domain" description="Helicase ATP-binding" evidence="13">
    <location>
        <begin position="557"/>
        <end position="728"/>
    </location>
</feature>
<keyword evidence="5" id="KW-0547">Nucleotide-binding</keyword>
<dbReference type="FunFam" id="1.20.120.1080:FF:000002">
    <property type="entry name" value="Putative ATP-dependent RNA helicase DHX36"/>
    <property type="match status" value="1"/>
</dbReference>
<evidence type="ECO:0000256" key="7">
    <source>
        <dbReference type="ARBA" id="ARBA00022806"/>
    </source>
</evidence>
<evidence type="ECO:0000256" key="4">
    <source>
        <dbReference type="ARBA" id="ARBA00022540"/>
    </source>
</evidence>
<keyword evidence="7" id="KW-0347">Helicase</keyword>
<evidence type="ECO:0000256" key="8">
    <source>
        <dbReference type="ARBA" id="ARBA00022840"/>
    </source>
</evidence>
<dbReference type="InterPro" id="IPR014001">
    <property type="entry name" value="Helicase_ATP-bd"/>
</dbReference>